<organism evidence="1 2">
    <name type="scientific">Blattamonas nauphoetae</name>
    <dbReference type="NCBI Taxonomy" id="2049346"/>
    <lineage>
        <taxon>Eukaryota</taxon>
        <taxon>Metamonada</taxon>
        <taxon>Preaxostyla</taxon>
        <taxon>Oxymonadida</taxon>
        <taxon>Blattamonas</taxon>
    </lineage>
</organism>
<evidence type="ECO:0000313" key="1">
    <source>
        <dbReference type="EMBL" id="KAK2953915.1"/>
    </source>
</evidence>
<dbReference type="EMBL" id="JARBJD010000085">
    <property type="protein sequence ID" value="KAK2953915.1"/>
    <property type="molecule type" value="Genomic_DNA"/>
</dbReference>
<proteinExistence type="predicted"/>
<name>A0ABQ9XQU9_9EUKA</name>
<protein>
    <submittedName>
        <fullName evidence="1">Uncharacterized protein</fullName>
    </submittedName>
</protein>
<keyword evidence="2" id="KW-1185">Reference proteome</keyword>
<sequence>MTGLYSKIITFTNSLCTDSSPFLNWNEETYYTVVEKAVVFQSLVALLKLQPALDVSLEAKAAKFLESVVARNRDFADSFLDSLASNSDDSKTYFVQCMSVLISSASRVITTAAMKMLDSLMKWCSHHQKLELVKADLIPQLIDTLHPQSFSFAEAVDIHKCLMKIVDLSIWLTTSNGLTKLGFEDPTEQQAVHETVLKQVLVPSEKYILHLCVNRFSIIDGDQSAIFLELLTRLLEISLCYQPTMDFVLHIPVVLTIPSCLSFFDHDLSIWVFLYYIVDGQQKWNKTRGEVRRMMKTALRMLRTEGIEDVIEAKLQNDKKEYFGRRVVYYSFNWNSQQGMNLPKHE</sequence>
<gene>
    <name evidence="1" type="ORF">BLNAU_11175</name>
</gene>
<dbReference type="Proteomes" id="UP001281761">
    <property type="component" value="Unassembled WGS sequence"/>
</dbReference>
<comment type="caution">
    <text evidence="1">The sequence shown here is derived from an EMBL/GenBank/DDBJ whole genome shotgun (WGS) entry which is preliminary data.</text>
</comment>
<reference evidence="1 2" key="1">
    <citation type="journal article" date="2022" name="bioRxiv">
        <title>Genomics of Preaxostyla Flagellates Illuminates Evolutionary Transitions and the Path Towards Mitochondrial Loss.</title>
        <authorList>
            <person name="Novak L.V.F."/>
            <person name="Treitli S.C."/>
            <person name="Pyrih J."/>
            <person name="Halakuc P."/>
            <person name="Pipaliya S.V."/>
            <person name="Vacek V."/>
            <person name="Brzon O."/>
            <person name="Soukal P."/>
            <person name="Eme L."/>
            <person name="Dacks J.B."/>
            <person name="Karnkowska A."/>
            <person name="Elias M."/>
            <person name="Hampl V."/>
        </authorList>
    </citation>
    <scope>NUCLEOTIDE SEQUENCE [LARGE SCALE GENOMIC DNA]</scope>
    <source>
        <strain evidence="1">NAU3</strain>
        <tissue evidence="1">Gut</tissue>
    </source>
</reference>
<accession>A0ABQ9XQU9</accession>
<evidence type="ECO:0000313" key="2">
    <source>
        <dbReference type="Proteomes" id="UP001281761"/>
    </source>
</evidence>